<dbReference type="HOGENOM" id="CLU_037990_0_0_0"/>
<dbReference type="EMBL" id="CP001968">
    <property type="protein sequence ID" value="ADD69461.1"/>
    <property type="molecule type" value="Genomic_DNA"/>
</dbReference>
<evidence type="ECO:0000256" key="5">
    <source>
        <dbReference type="HAMAP-Rule" id="MF_01813"/>
    </source>
</evidence>
<keyword evidence="3 5" id="KW-0808">Transferase</keyword>
<dbReference type="EC" id="2.1.1.163" evidence="5"/>
<dbReference type="NCBIfam" id="TIGR01934">
    <property type="entry name" value="MenG_MenH_UbiE"/>
    <property type="match status" value="1"/>
</dbReference>
<dbReference type="InterPro" id="IPR029063">
    <property type="entry name" value="SAM-dependent_MTases_sf"/>
</dbReference>
<protein>
    <recommendedName>
        <fullName evidence="5">Demethylmenaquinone methyltransferase</fullName>
        <ecNumber evidence="5">2.1.1.163</ecNumber>
    </recommendedName>
</protein>
<evidence type="ECO:0000313" key="6">
    <source>
        <dbReference type="EMBL" id="ADD69461.1"/>
    </source>
</evidence>
<dbReference type="InterPro" id="IPR023576">
    <property type="entry name" value="UbiE/COQ5_MeTrFase_CS"/>
</dbReference>
<comment type="similarity">
    <text evidence="5">Belongs to the class I-like SAM-binding methyltransferase superfamily. MenG/UbiE family.</text>
</comment>
<dbReference type="CDD" id="cd02440">
    <property type="entry name" value="AdoMet_MTases"/>
    <property type="match status" value="1"/>
</dbReference>
<keyword evidence="4 5" id="KW-0949">S-adenosyl-L-methionine</keyword>
<accession>D4H5M0</accession>
<evidence type="ECO:0000256" key="2">
    <source>
        <dbReference type="ARBA" id="ARBA00022603"/>
    </source>
</evidence>
<dbReference type="SUPFAM" id="SSF53335">
    <property type="entry name" value="S-adenosyl-L-methionine-dependent methyltransferases"/>
    <property type="match status" value="1"/>
</dbReference>
<dbReference type="PROSITE" id="PS51608">
    <property type="entry name" value="SAM_MT_UBIE"/>
    <property type="match status" value="1"/>
</dbReference>
<dbReference type="OrthoDB" id="9808140at2"/>
<dbReference type="KEGG" id="dap:Dacet_2707"/>
<evidence type="ECO:0000256" key="1">
    <source>
        <dbReference type="ARBA" id="ARBA00022428"/>
    </source>
</evidence>
<feature type="binding site" evidence="5">
    <location>
        <position position="77"/>
    </location>
    <ligand>
        <name>S-adenosyl-L-methionine</name>
        <dbReference type="ChEBI" id="CHEBI:59789"/>
    </ligand>
</feature>
<dbReference type="NCBIfam" id="NF001244">
    <property type="entry name" value="PRK00216.1-5"/>
    <property type="match status" value="1"/>
</dbReference>
<feature type="binding site" evidence="5">
    <location>
        <position position="57"/>
    </location>
    <ligand>
        <name>S-adenosyl-L-methionine</name>
        <dbReference type="ChEBI" id="CHEBI:59789"/>
    </ligand>
</feature>
<comment type="catalytic activity">
    <reaction evidence="5">
        <text>a 2-demethylmenaquinol + S-adenosyl-L-methionine = a menaquinol + S-adenosyl-L-homocysteine + H(+)</text>
        <dbReference type="Rhea" id="RHEA:42640"/>
        <dbReference type="Rhea" id="RHEA-COMP:9539"/>
        <dbReference type="Rhea" id="RHEA-COMP:9563"/>
        <dbReference type="ChEBI" id="CHEBI:15378"/>
        <dbReference type="ChEBI" id="CHEBI:18151"/>
        <dbReference type="ChEBI" id="CHEBI:55437"/>
        <dbReference type="ChEBI" id="CHEBI:57856"/>
        <dbReference type="ChEBI" id="CHEBI:59789"/>
        <dbReference type="EC" id="2.1.1.163"/>
    </reaction>
</comment>
<comment type="function">
    <text evidence="5">Methyltransferase required for the conversion of demethylmenaquinol (DMKH2) to menaquinol (MKH2).</text>
</comment>
<dbReference type="InterPro" id="IPR004033">
    <property type="entry name" value="UbiE/COQ5_MeTrFase"/>
</dbReference>
<comment type="pathway">
    <text evidence="5">Quinol/quinone metabolism; menaquinone biosynthesis; menaquinol from 1,4-dihydroxy-2-naphthoate: step 2/2.</text>
</comment>
<dbReference type="GO" id="GO:0032259">
    <property type="term" value="P:methylation"/>
    <property type="evidence" value="ECO:0007669"/>
    <property type="project" value="UniProtKB-KW"/>
</dbReference>
<dbReference type="AlphaFoldDB" id="D4H5M0"/>
<organism evidence="6 7">
    <name type="scientific">Denitrovibrio acetiphilus (strain DSM 12809 / NBRC 114555 / N2460)</name>
    <dbReference type="NCBI Taxonomy" id="522772"/>
    <lineage>
        <taxon>Bacteria</taxon>
        <taxon>Pseudomonadati</taxon>
        <taxon>Deferribacterota</taxon>
        <taxon>Deferribacteres</taxon>
        <taxon>Deferribacterales</taxon>
        <taxon>Geovibrionaceae</taxon>
        <taxon>Denitrovibrio</taxon>
    </lineage>
</organism>
<gene>
    <name evidence="5" type="primary">menG</name>
    <name evidence="6" type="ordered locus">Dacet_2707</name>
</gene>
<dbReference type="eggNOG" id="COG2226">
    <property type="taxonomic scope" value="Bacteria"/>
</dbReference>
<dbReference type="RefSeq" id="WP_013011954.1">
    <property type="nucleotide sequence ID" value="NC_013943.1"/>
</dbReference>
<keyword evidence="1 5" id="KW-0474">Menaquinone biosynthesis</keyword>
<name>D4H5M0_DENA2</name>
<dbReference type="STRING" id="522772.Dacet_2707"/>
<evidence type="ECO:0000256" key="4">
    <source>
        <dbReference type="ARBA" id="ARBA00022691"/>
    </source>
</evidence>
<dbReference type="GO" id="GO:0009234">
    <property type="term" value="P:menaquinone biosynthetic process"/>
    <property type="evidence" value="ECO:0007669"/>
    <property type="project" value="UniProtKB-UniRule"/>
</dbReference>
<sequence>MEQKSREIQQMFNDIAHKYDLLNRLLSFRTDVRWRKKAIKLAGIGSGQTVLDLACGTADMMIEMDSRIDGITLIGGDFSYNMLKLGQEKFPKGAFSVSDAHMLPFKDNSFDRMTISFGFRNVTDKPKGLKEMHRVLKPGGKLCILEFSQPEGWFFSRLYRLYFTKILPFIGGVISGNRGAYEYLPDSVYKFPKRDVYRQMVLEAGFESVDFNPMTFGICDATICHKTNV</sequence>
<dbReference type="PROSITE" id="PS01184">
    <property type="entry name" value="UBIE_2"/>
    <property type="match status" value="1"/>
</dbReference>
<dbReference type="PaxDb" id="522772-Dacet_2707"/>
<dbReference type="InParanoid" id="D4H5M0"/>
<feature type="binding site" evidence="5">
    <location>
        <begin position="99"/>
        <end position="100"/>
    </location>
    <ligand>
        <name>S-adenosyl-L-methionine</name>
        <dbReference type="ChEBI" id="CHEBI:59789"/>
    </ligand>
</feature>
<dbReference type="FunCoup" id="D4H5M0">
    <property type="interactions" value="402"/>
</dbReference>
<reference evidence="6 7" key="1">
    <citation type="journal article" date="2010" name="Stand. Genomic Sci.">
        <title>Complete genome sequence of Denitrovibrio acetiphilus type strain (N2460).</title>
        <authorList>
            <person name="Kiss H."/>
            <person name="Lang E."/>
            <person name="Lapidus A."/>
            <person name="Copeland A."/>
            <person name="Nolan M."/>
            <person name="Glavina Del Rio T."/>
            <person name="Chen F."/>
            <person name="Lucas S."/>
            <person name="Tice H."/>
            <person name="Cheng J.F."/>
            <person name="Han C."/>
            <person name="Goodwin L."/>
            <person name="Pitluck S."/>
            <person name="Liolios K."/>
            <person name="Pati A."/>
            <person name="Ivanova N."/>
            <person name="Mavromatis K."/>
            <person name="Chen A."/>
            <person name="Palaniappan K."/>
            <person name="Land M."/>
            <person name="Hauser L."/>
            <person name="Chang Y.J."/>
            <person name="Jeffries C.D."/>
            <person name="Detter J.C."/>
            <person name="Brettin T."/>
            <person name="Spring S."/>
            <person name="Rohde M."/>
            <person name="Goker M."/>
            <person name="Woyke T."/>
            <person name="Bristow J."/>
            <person name="Eisen J.A."/>
            <person name="Markowitz V."/>
            <person name="Hugenholtz P."/>
            <person name="Kyrpides N.C."/>
            <person name="Klenk H.P."/>
        </authorList>
    </citation>
    <scope>NUCLEOTIDE SEQUENCE [LARGE SCALE GENOMIC DNA]</scope>
    <source>
        <strain evidence="7">DSM 12809 / NBRC 114555 / N2460</strain>
    </source>
</reference>
<dbReference type="GO" id="GO:0043770">
    <property type="term" value="F:demethylmenaquinone methyltransferase activity"/>
    <property type="evidence" value="ECO:0007669"/>
    <property type="project" value="UniProtKB-UniRule"/>
</dbReference>
<dbReference type="UniPathway" id="UPA00079">
    <property type="reaction ID" value="UER00169"/>
</dbReference>
<dbReference type="Gene3D" id="3.40.50.150">
    <property type="entry name" value="Vaccinia Virus protein VP39"/>
    <property type="match status" value="1"/>
</dbReference>
<dbReference type="PROSITE" id="PS01183">
    <property type="entry name" value="UBIE_1"/>
    <property type="match status" value="1"/>
</dbReference>
<dbReference type="HAMAP" id="MF_01813">
    <property type="entry name" value="MenG_UbiE_methyltr"/>
    <property type="match status" value="1"/>
</dbReference>
<keyword evidence="6" id="KW-0830">Ubiquinone</keyword>
<dbReference type="Pfam" id="PF01209">
    <property type="entry name" value="Ubie_methyltran"/>
    <property type="match status" value="1"/>
</dbReference>
<dbReference type="PANTHER" id="PTHR43591:SF24">
    <property type="entry name" value="2-METHOXY-6-POLYPRENYL-1,4-BENZOQUINOL METHYLASE, MITOCHONDRIAL"/>
    <property type="match status" value="1"/>
</dbReference>
<proteinExistence type="inferred from homology"/>
<evidence type="ECO:0000256" key="3">
    <source>
        <dbReference type="ARBA" id="ARBA00022679"/>
    </source>
</evidence>
<evidence type="ECO:0000313" key="7">
    <source>
        <dbReference type="Proteomes" id="UP000002012"/>
    </source>
</evidence>
<keyword evidence="2 5" id="KW-0489">Methyltransferase</keyword>
<dbReference type="PANTHER" id="PTHR43591">
    <property type="entry name" value="METHYLTRANSFERASE"/>
    <property type="match status" value="1"/>
</dbReference>
<feature type="binding site" evidence="5">
    <location>
        <position position="116"/>
    </location>
    <ligand>
        <name>S-adenosyl-L-methionine</name>
        <dbReference type="ChEBI" id="CHEBI:59789"/>
    </ligand>
</feature>
<keyword evidence="7" id="KW-1185">Reference proteome</keyword>
<dbReference type="Proteomes" id="UP000002012">
    <property type="component" value="Chromosome"/>
</dbReference>